<dbReference type="InterPro" id="IPR013385">
    <property type="entry name" value="T3SS_SpaO/YscQ/SpaO"/>
</dbReference>
<dbReference type="GO" id="GO:0003774">
    <property type="term" value="F:cytoskeletal motor activity"/>
    <property type="evidence" value="ECO:0007669"/>
    <property type="project" value="InterPro"/>
</dbReference>
<feature type="compositionally biased region" description="Polar residues" evidence="2">
    <location>
        <begin position="374"/>
        <end position="396"/>
    </location>
</feature>
<feature type="region of interest" description="Disordered" evidence="2">
    <location>
        <begin position="321"/>
        <end position="396"/>
    </location>
</feature>
<dbReference type="GO" id="GO:0050918">
    <property type="term" value="P:positive chemotaxis"/>
    <property type="evidence" value="ECO:0007669"/>
    <property type="project" value="TreeGrafter"/>
</dbReference>
<dbReference type="PRINTS" id="PR00956">
    <property type="entry name" value="FLGMOTORFLIN"/>
</dbReference>
<accession>A0A0C1H8B8</accession>
<keyword evidence="4" id="KW-0966">Cell projection</keyword>
<dbReference type="Proteomes" id="UP000031465">
    <property type="component" value="Unassembled WGS sequence"/>
</dbReference>
<keyword evidence="4" id="KW-0969">Cilium</keyword>
<dbReference type="InterPro" id="IPR001172">
    <property type="entry name" value="FliN_T3SS_HrcQb"/>
</dbReference>
<dbReference type="GO" id="GO:0030254">
    <property type="term" value="P:protein secretion by the type III secretion system"/>
    <property type="evidence" value="ECO:0007669"/>
    <property type="project" value="InterPro"/>
</dbReference>
<name>A0A0C1H8B8_9BACT</name>
<feature type="compositionally biased region" description="Acidic residues" evidence="2">
    <location>
        <begin position="325"/>
        <end position="372"/>
    </location>
</feature>
<feature type="domain" description="Flagellar motor switch protein FliN-like C-terminal" evidence="3">
    <location>
        <begin position="401"/>
        <end position="467"/>
    </location>
</feature>
<evidence type="ECO:0000256" key="2">
    <source>
        <dbReference type="SAM" id="MobiDB-lite"/>
    </source>
</evidence>
<reference evidence="4 5" key="1">
    <citation type="journal article" date="2014" name="Mol. Biol. Evol.">
        <title>Massive expansion of Ubiquitination-related gene families within the Chlamydiae.</title>
        <authorList>
            <person name="Domman D."/>
            <person name="Collingro A."/>
            <person name="Lagkouvardos I."/>
            <person name="Gehre L."/>
            <person name="Weinmaier T."/>
            <person name="Rattei T."/>
            <person name="Subtil A."/>
            <person name="Horn M."/>
        </authorList>
    </citation>
    <scope>NUCLEOTIDE SEQUENCE [LARGE SCALE GENOMIC DNA]</scope>
    <source>
        <strain evidence="4 5">EI2</strain>
    </source>
</reference>
<dbReference type="PANTHER" id="PTHR30034">
    <property type="entry name" value="FLAGELLAR MOTOR SWITCH PROTEIN FLIM"/>
    <property type="match status" value="1"/>
</dbReference>
<proteinExistence type="inferred from homology"/>
<evidence type="ECO:0000259" key="3">
    <source>
        <dbReference type="Pfam" id="PF01052"/>
    </source>
</evidence>
<sequence length="469" mass="53473">MVFKKINFNAYYKLHREYKLRLDKMATPSASYDWIRTIDPELKNLDEIPLTGSAPPFPWEELSQRIAKSFDREGLFIQPKELVWRSQENLYEGLGDSPFPLHFAIPTLQGQACWIMPEQEMAILETWLLTKESHPISFQDRALSESFYRFFALEVLYHTNQLNFDKSITPILTNQTSLPNESALCLDICLQFQEQIVWGRLIISKDLRRSWVEHFASRGPSHLTTELAKAIDIQVHLEVGKTTLSLKEWSSVCLGDFIVLDSCSLDPQELTGRLMLTVNGKPAHRGKIKDGVIKILETPLIQEVETPLQELNMPQEELPMVKQSEEDDDDLSDLNFTEDEDEDEDFDFEDDEEETEDDDENFTLDEVTEEEQSSPKNNASQSSPASSITENTKTGLITPNQIPVNLTVEVGRIQMSMDHLLKLEPGNMLELNIKPEDGVDLTINGKIVGRGELLRIGEVLGVRVLELGH</sequence>
<evidence type="ECO:0000256" key="1">
    <source>
        <dbReference type="ARBA" id="ARBA00009226"/>
    </source>
</evidence>
<dbReference type="PANTHER" id="PTHR30034:SF6">
    <property type="entry name" value="YOP PROTEINS TRANSLOCATION PROTEIN Q"/>
    <property type="match status" value="1"/>
</dbReference>
<dbReference type="InterPro" id="IPR001543">
    <property type="entry name" value="FliN-like_C"/>
</dbReference>
<dbReference type="PATRIC" id="fig|362787.3.peg.1705"/>
<comment type="caution">
    <text evidence="4">The sequence shown here is derived from an EMBL/GenBank/DDBJ whole genome shotgun (WGS) entry which is preliminary data.</text>
</comment>
<dbReference type="Pfam" id="PF01052">
    <property type="entry name" value="FliMN_C"/>
    <property type="match status" value="1"/>
</dbReference>
<dbReference type="AlphaFoldDB" id="A0A0C1H8B8"/>
<evidence type="ECO:0000313" key="4">
    <source>
        <dbReference type="EMBL" id="KIC71103.1"/>
    </source>
</evidence>
<keyword evidence="4" id="KW-0282">Flagellum</keyword>
<dbReference type="InterPro" id="IPR036429">
    <property type="entry name" value="SpoA-like_sf"/>
</dbReference>
<dbReference type="GO" id="GO:0009425">
    <property type="term" value="C:bacterial-type flagellum basal body"/>
    <property type="evidence" value="ECO:0007669"/>
    <property type="project" value="InterPro"/>
</dbReference>
<comment type="similarity">
    <text evidence="1">Belongs to the FliN/MopA/SpaO family.</text>
</comment>
<dbReference type="NCBIfam" id="TIGR02551">
    <property type="entry name" value="SpaO_YscQ"/>
    <property type="match status" value="1"/>
</dbReference>
<dbReference type="GO" id="GO:0071978">
    <property type="term" value="P:bacterial-type flagellum-dependent swarming motility"/>
    <property type="evidence" value="ECO:0007669"/>
    <property type="project" value="TreeGrafter"/>
</dbReference>
<organism evidence="4 5">
    <name type="scientific">Candidatus Protochlamydia amoebophila</name>
    <dbReference type="NCBI Taxonomy" id="362787"/>
    <lineage>
        <taxon>Bacteria</taxon>
        <taxon>Pseudomonadati</taxon>
        <taxon>Chlamydiota</taxon>
        <taxon>Chlamydiia</taxon>
        <taxon>Parachlamydiales</taxon>
        <taxon>Parachlamydiaceae</taxon>
        <taxon>Candidatus Protochlamydia</taxon>
    </lineage>
</organism>
<dbReference type="Gene3D" id="2.30.330.10">
    <property type="entry name" value="SpoA-like"/>
    <property type="match status" value="2"/>
</dbReference>
<dbReference type="EMBL" id="JSAN01000115">
    <property type="protein sequence ID" value="KIC71103.1"/>
    <property type="molecule type" value="Genomic_DNA"/>
</dbReference>
<dbReference type="SUPFAM" id="SSF101801">
    <property type="entry name" value="Surface presentation of antigens (SPOA)"/>
    <property type="match status" value="1"/>
</dbReference>
<evidence type="ECO:0000313" key="5">
    <source>
        <dbReference type="Proteomes" id="UP000031465"/>
    </source>
</evidence>
<gene>
    <name evidence="4" type="primary">sctQ</name>
    <name evidence="4" type="ORF">DB44_ER00320</name>
</gene>
<protein>
    <submittedName>
        <fullName evidence="4">Putative flagellar motor switch protein</fullName>
    </submittedName>
</protein>